<feature type="region of interest" description="Disordered" evidence="1">
    <location>
        <begin position="185"/>
        <end position="222"/>
    </location>
</feature>
<gene>
    <name evidence="2" type="ORF">SAMN05443661_110150</name>
</gene>
<feature type="compositionally biased region" description="Polar residues" evidence="1">
    <location>
        <begin position="90"/>
        <end position="99"/>
    </location>
</feature>
<dbReference type="Proteomes" id="UP000182829">
    <property type="component" value="Unassembled WGS sequence"/>
</dbReference>
<evidence type="ECO:0000256" key="1">
    <source>
        <dbReference type="SAM" id="MobiDB-lite"/>
    </source>
</evidence>
<feature type="compositionally biased region" description="Acidic residues" evidence="1">
    <location>
        <begin position="201"/>
        <end position="212"/>
    </location>
</feature>
<evidence type="ECO:0000313" key="2">
    <source>
        <dbReference type="EMBL" id="SFI96324.1"/>
    </source>
</evidence>
<dbReference type="AlphaFoldDB" id="A0A1I3MGT4"/>
<dbReference type="EMBL" id="FORO01000010">
    <property type="protein sequence ID" value="SFI96324.1"/>
    <property type="molecule type" value="Genomic_DNA"/>
</dbReference>
<feature type="region of interest" description="Disordered" evidence="1">
    <location>
        <begin position="76"/>
        <end position="99"/>
    </location>
</feature>
<reference evidence="2 3" key="1">
    <citation type="submission" date="2016-10" db="EMBL/GenBank/DDBJ databases">
        <authorList>
            <person name="de Groot N.N."/>
        </authorList>
    </citation>
    <scope>NUCLEOTIDE SEQUENCE [LARGE SCALE GENOMIC DNA]</scope>
    <source>
        <strain evidence="2 3">SP2</strain>
    </source>
</reference>
<accession>A0A1I3MGT4</accession>
<evidence type="ECO:0008006" key="4">
    <source>
        <dbReference type="Google" id="ProtNLM"/>
    </source>
</evidence>
<evidence type="ECO:0000313" key="3">
    <source>
        <dbReference type="Proteomes" id="UP000182829"/>
    </source>
</evidence>
<name>A0A1I3MGT4_9EURY</name>
<organism evidence="2 3">
    <name type="scientific">Natronobacterium gregoryi</name>
    <dbReference type="NCBI Taxonomy" id="44930"/>
    <lineage>
        <taxon>Archaea</taxon>
        <taxon>Methanobacteriati</taxon>
        <taxon>Methanobacteriota</taxon>
        <taxon>Stenosarchaea group</taxon>
        <taxon>Halobacteria</taxon>
        <taxon>Halobacteriales</taxon>
        <taxon>Natrialbaceae</taxon>
        <taxon>Natronobacterium</taxon>
    </lineage>
</organism>
<dbReference type="RefSeq" id="WP_015233832.1">
    <property type="nucleotide sequence ID" value="NZ_FORO01000010.1"/>
</dbReference>
<protein>
    <recommendedName>
        <fullName evidence="4">Major capsid protein</fullName>
    </recommendedName>
</protein>
<dbReference type="GeneID" id="14209464"/>
<dbReference type="OrthoDB" id="78062at2157"/>
<sequence>MSANSNAIQAARQQNQVAALSHQKDIGVDELSGFQLPVEVTEEFLERSQEGIPILEMADTMTLPRLEMEVPKLGVPVLSGDTRGEEESRTNGSDAESGSVKFNVTDRSYYILVEPKRDALKNTHYGPEEFGNYIIDQFVERWGNDVGLIGLRASASDGNLDSYVGKDVAHLDDTFTGWIARAEGDTQSVDDQGDSTRIGLEDTDTADADSMPEVDMAGDPIDTKMFNDGIQTLDARYRDPDEVVWLTSPDQVQQYHFDLTEREDMAGVAVLQGDDDVTPFDYTVVGINGWPNSYAMLTNPENLAFGLFEEMEMDQLTSSDKIQEERLHSRNWLEGQFDYQLKEMQAGVLVKNIADPLEAA</sequence>
<proteinExistence type="predicted"/>